<accession>A0A026X318</accession>
<organism evidence="2 3">
    <name type="scientific">Ooceraea biroi</name>
    <name type="common">Clonal raider ant</name>
    <name type="synonym">Cerapachys biroi</name>
    <dbReference type="NCBI Taxonomy" id="2015173"/>
    <lineage>
        <taxon>Eukaryota</taxon>
        <taxon>Metazoa</taxon>
        <taxon>Ecdysozoa</taxon>
        <taxon>Arthropoda</taxon>
        <taxon>Hexapoda</taxon>
        <taxon>Insecta</taxon>
        <taxon>Pterygota</taxon>
        <taxon>Neoptera</taxon>
        <taxon>Endopterygota</taxon>
        <taxon>Hymenoptera</taxon>
        <taxon>Apocrita</taxon>
        <taxon>Aculeata</taxon>
        <taxon>Formicoidea</taxon>
        <taxon>Formicidae</taxon>
        <taxon>Dorylinae</taxon>
        <taxon>Ooceraea</taxon>
    </lineage>
</organism>
<dbReference type="AlphaFoldDB" id="A0A026X318"/>
<dbReference type="Proteomes" id="UP000053097">
    <property type="component" value="Unassembled WGS sequence"/>
</dbReference>
<evidence type="ECO:0000313" key="3">
    <source>
        <dbReference type="Proteomes" id="UP000053097"/>
    </source>
</evidence>
<keyword evidence="3" id="KW-1185">Reference proteome</keyword>
<dbReference type="EMBL" id="KK107019">
    <property type="protein sequence ID" value="EZA62670.1"/>
    <property type="molecule type" value="Genomic_DNA"/>
</dbReference>
<proteinExistence type="predicted"/>
<sequence>MLHRACTSLPILHQIMIEMCDTLYSIMQTCDLFLILFLFVVTLIIILGDGSGRKGVKNGIEIARILIADSRIRLVH</sequence>
<protein>
    <submittedName>
        <fullName evidence="2">Uncharacterized protein</fullName>
    </submittedName>
</protein>
<evidence type="ECO:0000256" key="1">
    <source>
        <dbReference type="SAM" id="Phobius"/>
    </source>
</evidence>
<feature type="transmembrane region" description="Helical" evidence="1">
    <location>
        <begin position="26"/>
        <end position="47"/>
    </location>
</feature>
<gene>
    <name evidence="2" type="ORF">X777_07485</name>
</gene>
<keyword evidence="1" id="KW-0472">Membrane</keyword>
<evidence type="ECO:0000313" key="2">
    <source>
        <dbReference type="EMBL" id="EZA62670.1"/>
    </source>
</evidence>
<name>A0A026X318_OOCBI</name>
<keyword evidence="1" id="KW-1133">Transmembrane helix</keyword>
<reference evidence="2 3" key="1">
    <citation type="journal article" date="2014" name="Curr. Biol.">
        <title>The genome of the clonal raider ant Cerapachys biroi.</title>
        <authorList>
            <person name="Oxley P.R."/>
            <person name="Ji L."/>
            <person name="Fetter-Pruneda I."/>
            <person name="McKenzie S.K."/>
            <person name="Li C."/>
            <person name="Hu H."/>
            <person name="Zhang G."/>
            <person name="Kronauer D.J."/>
        </authorList>
    </citation>
    <scope>NUCLEOTIDE SEQUENCE [LARGE SCALE GENOMIC DNA]</scope>
</reference>
<keyword evidence="1" id="KW-0812">Transmembrane</keyword>